<protein>
    <submittedName>
        <fullName evidence="2">Ribonuclease H-like domain-containing protein</fullName>
    </submittedName>
</protein>
<reference evidence="2" key="1">
    <citation type="journal article" date="2019" name="Sci. Rep.">
        <title>Draft genome of Tanacetum cinerariifolium, the natural source of mosquito coil.</title>
        <authorList>
            <person name="Yamashiro T."/>
            <person name="Shiraishi A."/>
            <person name="Satake H."/>
            <person name="Nakayama K."/>
        </authorList>
    </citation>
    <scope>NUCLEOTIDE SEQUENCE</scope>
</reference>
<sequence length="383" mass="43480">MRAGADLWTYVHECSGFWSMRTGADLWTYVHECSSFWIVTMVLKCRHNTQNRSKEKGEQATEVVAKSLAEKRGVHDVYNIVAVGFATIVATFVETLRWHGTAMLEIKYHDSMGLLCLPLNVRAHQLDVDLSSIIFRYDQELLLGGIENQRLSLSGLFPKANDITPLSAIDVAETFSPVVKPAAIQTVLSLATSRQSARSQECLLTWTTAYLLLYVDDIVLTASSEVLLQQIISSLHQEFSITVLGSLNYFLSIFVVCDSLSMFLPQRKYAAEIYERTHMVHCNPVLHVLFRILPLLTRIFLLQYNSVVYLSSNPVQHQRTKHIEIDIHFVRDLVVVGQVQILHVLSRYQYADIFTKSLSSALFEEFRTSLSICCHPVQTTEEC</sequence>
<accession>A0A6L2L163</accession>
<dbReference type="EMBL" id="BKCJ010003247">
    <property type="protein sequence ID" value="GEU53904.1"/>
    <property type="molecule type" value="Genomic_DNA"/>
</dbReference>
<evidence type="ECO:0000313" key="2">
    <source>
        <dbReference type="EMBL" id="GEU53904.1"/>
    </source>
</evidence>
<dbReference type="Pfam" id="PF07727">
    <property type="entry name" value="RVT_2"/>
    <property type="match status" value="1"/>
</dbReference>
<gene>
    <name evidence="2" type="ORF">Tci_025882</name>
</gene>
<dbReference type="CDD" id="cd09272">
    <property type="entry name" value="RNase_HI_RT_Ty1"/>
    <property type="match status" value="1"/>
</dbReference>
<organism evidence="2">
    <name type="scientific">Tanacetum cinerariifolium</name>
    <name type="common">Dalmatian daisy</name>
    <name type="synonym">Chrysanthemum cinerariifolium</name>
    <dbReference type="NCBI Taxonomy" id="118510"/>
    <lineage>
        <taxon>Eukaryota</taxon>
        <taxon>Viridiplantae</taxon>
        <taxon>Streptophyta</taxon>
        <taxon>Embryophyta</taxon>
        <taxon>Tracheophyta</taxon>
        <taxon>Spermatophyta</taxon>
        <taxon>Magnoliopsida</taxon>
        <taxon>eudicotyledons</taxon>
        <taxon>Gunneridae</taxon>
        <taxon>Pentapetalae</taxon>
        <taxon>asterids</taxon>
        <taxon>campanulids</taxon>
        <taxon>Asterales</taxon>
        <taxon>Asteraceae</taxon>
        <taxon>Asteroideae</taxon>
        <taxon>Anthemideae</taxon>
        <taxon>Anthemidinae</taxon>
        <taxon>Tanacetum</taxon>
    </lineage>
</organism>
<dbReference type="InterPro" id="IPR013103">
    <property type="entry name" value="RVT_2"/>
</dbReference>
<proteinExistence type="predicted"/>
<dbReference type="AlphaFoldDB" id="A0A6L2L163"/>
<feature type="domain" description="Reverse transcriptase Ty1/copia-type" evidence="1">
    <location>
        <begin position="213"/>
        <end position="285"/>
    </location>
</feature>
<evidence type="ECO:0000259" key="1">
    <source>
        <dbReference type="Pfam" id="PF07727"/>
    </source>
</evidence>
<name>A0A6L2L163_TANCI</name>
<comment type="caution">
    <text evidence="2">The sequence shown here is derived from an EMBL/GenBank/DDBJ whole genome shotgun (WGS) entry which is preliminary data.</text>
</comment>